<proteinExistence type="predicted"/>
<protein>
    <submittedName>
        <fullName evidence="1">Uncharacterized protein</fullName>
    </submittedName>
</protein>
<sequence length="468" mass="53282">MAFDPASKQHEGGKAFRNLDNSWKALDGIKNSRGLYQKLVLLFLVVGINIVAFYAFSSFLKGQEKDSRHGYSPDQLELKQLGISSNILIVKLGQIKEELRNTQEQLQMAREDLRNTLDQLGDLTRAHLTALQSDPNLEKLSGFENRMPDSAELLTYIEPRKLPLGWNPSLNSDTMTSSVGHRCLEQKEDIKRFMDYAVGGVCPDDEALAQKLLLAGCEPLPRRRCFAHIPSNFSEPYPIPRCHWEGPPDGSIVWTAYDCKSFECLNTRAKRKIFADCLDCFDLNGREKNRWLFESNQLAYTIQEVLDLKPTGSIRIGLDIGGGTGSFAVRMREHDVTIVTTSLNLGGPFNNFIAQRGVLPFFMTIAQRLPFFDNTLDIVHSMHVLSNWIPTETLEFILMDINRVLRPGGILWLDHFFCLRPQLDIYVPMIKRLGYKKLKWGVGEKLDRGRELQEMYVSAVLEKPLKRS</sequence>
<dbReference type="Proteomes" id="UP001162992">
    <property type="component" value="Chromosome 1"/>
</dbReference>
<dbReference type="EMBL" id="CM055092">
    <property type="protein sequence ID" value="KAJ7568294.1"/>
    <property type="molecule type" value="Genomic_DNA"/>
</dbReference>
<evidence type="ECO:0000313" key="1">
    <source>
        <dbReference type="EMBL" id="KAJ7568294.1"/>
    </source>
</evidence>
<evidence type="ECO:0000313" key="2">
    <source>
        <dbReference type="Proteomes" id="UP001162992"/>
    </source>
</evidence>
<comment type="caution">
    <text evidence="1">The sequence shown here is derived from an EMBL/GenBank/DDBJ whole genome shotgun (WGS) entry which is preliminary data.</text>
</comment>
<keyword evidence="2" id="KW-1185">Reference proteome</keyword>
<reference evidence="2" key="1">
    <citation type="journal article" date="2024" name="Proc. Natl. Acad. Sci. U.S.A.">
        <title>Extraordinary preservation of gene collinearity over three hundred million years revealed in homosporous lycophytes.</title>
        <authorList>
            <person name="Li C."/>
            <person name="Wickell D."/>
            <person name="Kuo L.Y."/>
            <person name="Chen X."/>
            <person name="Nie B."/>
            <person name="Liao X."/>
            <person name="Peng D."/>
            <person name="Ji J."/>
            <person name="Jenkins J."/>
            <person name="Williams M."/>
            <person name="Shu S."/>
            <person name="Plott C."/>
            <person name="Barry K."/>
            <person name="Rajasekar S."/>
            <person name="Grimwood J."/>
            <person name="Han X."/>
            <person name="Sun S."/>
            <person name="Hou Z."/>
            <person name="He W."/>
            <person name="Dai G."/>
            <person name="Sun C."/>
            <person name="Schmutz J."/>
            <person name="Leebens-Mack J.H."/>
            <person name="Li F.W."/>
            <person name="Wang L."/>
        </authorList>
    </citation>
    <scope>NUCLEOTIDE SEQUENCE [LARGE SCALE GENOMIC DNA]</scope>
    <source>
        <strain evidence="2">cv. PW_Plant_1</strain>
    </source>
</reference>
<organism evidence="1 2">
    <name type="scientific">Diphasiastrum complanatum</name>
    <name type="common">Issler's clubmoss</name>
    <name type="synonym">Lycopodium complanatum</name>
    <dbReference type="NCBI Taxonomy" id="34168"/>
    <lineage>
        <taxon>Eukaryota</taxon>
        <taxon>Viridiplantae</taxon>
        <taxon>Streptophyta</taxon>
        <taxon>Embryophyta</taxon>
        <taxon>Tracheophyta</taxon>
        <taxon>Lycopodiopsida</taxon>
        <taxon>Lycopodiales</taxon>
        <taxon>Lycopodiaceae</taxon>
        <taxon>Lycopodioideae</taxon>
        <taxon>Diphasiastrum</taxon>
    </lineage>
</organism>
<name>A0ACC2EP66_DIPCM</name>
<accession>A0ACC2EP66</accession>
<gene>
    <name evidence="1" type="ORF">O6H91_01G026400</name>
</gene>